<dbReference type="InterPro" id="IPR001789">
    <property type="entry name" value="Sig_transdc_resp-reg_receiver"/>
</dbReference>
<dbReference type="InterPro" id="IPR016032">
    <property type="entry name" value="Sig_transdc_resp-reg_C-effctor"/>
</dbReference>
<dbReference type="InterPro" id="IPR000792">
    <property type="entry name" value="Tscrpt_reg_LuxR_C"/>
</dbReference>
<dbReference type="PROSITE" id="PS50043">
    <property type="entry name" value="HTH_LUXR_2"/>
    <property type="match status" value="1"/>
</dbReference>
<feature type="modified residue" description="4-aspartylphosphate" evidence="5">
    <location>
        <position position="62"/>
    </location>
</feature>
<keyword evidence="1 5" id="KW-0597">Phosphoprotein</keyword>
<organism evidence="8 9">
    <name type="scientific">Paracidovorax citrulli</name>
    <name type="common">Acidovorax citrulli</name>
    <dbReference type="NCBI Taxonomy" id="80869"/>
    <lineage>
        <taxon>Bacteria</taxon>
        <taxon>Pseudomonadati</taxon>
        <taxon>Pseudomonadota</taxon>
        <taxon>Betaproteobacteria</taxon>
        <taxon>Burkholderiales</taxon>
        <taxon>Comamonadaceae</taxon>
        <taxon>Paracidovorax</taxon>
    </lineage>
</organism>
<accession>A0ABY9AMC5</accession>
<evidence type="ECO:0000256" key="5">
    <source>
        <dbReference type="PROSITE-ProRule" id="PRU00169"/>
    </source>
</evidence>
<dbReference type="SMART" id="SM00421">
    <property type="entry name" value="HTH_LUXR"/>
    <property type="match status" value="1"/>
</dbReference>
<dbReference type="SUPFAM" id="SSF46894">
    <property type="entry name" value="C-terminal effector domain of the bipartite response regulators"/>
    <property type="match status" value="1"/>
</dbReference>
<evidence type="ECO:0000313" key="8">
    <source>
        <dbReference type="EMBL" id="WIY47949.1"/>
    </source>
</evidence>
<dbReference type="Proteomes" id="UP001242732">
    <property type="component" value="Chromosome"/>
</dbReference>
<dbReference type="EMBL" id="CP127363">
    <property type="protein sequence ID" value="WIY47949.1"/>
    <property type="molecule type" value="Genomic_DNA"/>
</dbReference>
<gene>
    <name evidence="8" type="ORF">QRO08_19280</name>
</gene>
<evidence type="ECO:0000256" key="4">
    <source>
        <dbReference type="ARBA" id="ARBA00023163"/>
    </source>
</evidence>
<evidence type="ECO:0000259" key="7">
    <source>
        <dbReference type="PROSITE" id="PS50110"/>
    </source>
</evidence>
<dbReference type="PRINTS" id="PR00038">
    <property type="entry name" value="HTHLUXR"/>
</dbReference>
<dbReference type="SUPFAM" id="SSF52172">
    <property type="entry name" value="CheY-like"/>
    <property type="match status" value="1"/>
</dbReference>
<dbReference type="InterPro" id="IPR058245">
    <property type="entry name" value="NreC/VraR/RcsB-like_REC"/>
</dbReference>
<dbReference type="PROSITE" id="PS50110">
    <property type="entry name" value="RESPONSE_REGULATORY"/>
    <property type="match status" value="1"/>
</dbReference>
<keyword evidence="9" id="KW-1185">Reference proteome</keyword>
<keyword evidence="4" id="KW-0804">Transcription</keyword>
<dbReference type="Pfam" id="PF00072">
    <property type="entry name" value="Response_reg"/>
    <property type="match status" value="1"/>
</dbReference>
<evidence type="ECO:0000256" key="1">
    <source>
        <dbReference type="ARBA" id="ARBA00022553"/>
    </source>
</evidence>
<dbReference type="InterPro" id="IPR039420">
    <property type="entry name" value="WalR-like"/>
</dbReference>
<dbReference type="RefSeq" id="WP_011794269.1">
    <property type="nucleotide sequence ID" value="NZ_CP023687.1"/>
</dbReference>
<name>A0ABY9AMC5_PARCI</name>
<dbReference type="Pfam" id="PF00196">
    <property type="entry name" value="GerE"/>
    <property type="match status" value="1"/>
</dbReference>
<evidence type="ECO:0000313" key="9">
    <source>
        <dbReference type="Proteomes" id="UP001242732"/>
    </source>
</evidence>
<dbReference type="CDD" id="cd17535">
    <property type="entry name" value="REC_NarL-like"/>
    <property type="match status" value="1"/>
</dbReference>
<evidence type="ECO:0000256" key="2">
    <source>
        <dbReference type="ARBA" id="ARBA00023015"/>
    </source>
</evidence>
<keyword evidence="2" id="KW-0805">Transcription regulation</keyword>
<reference evidence="8 9" key="1">
    <citation type="submission" date="2023-06" db="EMBL/GenBank/DDBJ databases">
        <authorList>
            <person name="Ham H."/>
            <person name="Park D.S."/>
        </authorList>
    </citation>
    <scope>NUCLEOTIDE SEQUENCE [LARGE SCALE GENOMIC DNA]</scope>
    <source>
        <strain evidence="8 9">KACC 17005</strain>
    </source>
</reference>
<protein>
    <submittedName>
        <fullName evidence="8">Response regulator transcription factor</fullName>
    </submittedName>
</protein>
<evidence type="ECO:0000256" key="3">
    <source>
        <dbReference type="ARBA" id="ARBA00023125"/>
    </source>
</evidence>
<dbReference type="PANTHER" id="PTHR43214:SF41">
    <property type="entry name" value="NITRATE_NITRITE RESPONSE REGULATOR PROTEIN NARP"/>
    <property type="match status" value="1"/>
</dbReference>
<sequence length="222" mass="24088">MNADPGQTPIRVLLVDDHPLVRDGVRMRLDATPHIRVAAEAGGVQEALALAEAVAPDIVLTDIRMPDGSGIQLAALFRERFPLVRVMVLSMHQDAEYVRRAVGLGVRGYVLKDAPAGQLVQAIETVRAGGSHFSEAVRALVDGGQPAPPQGRSLTPREAVVLRLLAEGRSNKDIAERMGTSVRTVETHRLHLRRKLRIDGQAALVKYAVAYADLRCDPHLPT</sequence>
<keyword evidence="3" id="KW-0238">DNA-binding</keyword>
<evidence type="ECO:0000259" key="6">
    <source>
        <dbReference type="PROSITE" id="PS50043"/>
    </source>
</evidence>
<feature type="domain" description="HTH luxR-type" evidence="6">
    <location>
        <begin position="147"/>
        <end position="212"/>
    </location>
</feature>
<feature type="domain" description="Response regulatory" evidence="7">
    <location>
        <begin position="11"/>
        <end position="127"/>
    </location>
</feature>
<dbReference type="SMART" id="SM00448">
    <property type="entry name" value="REC"/>
    <property type="match status" value="1"/>
</dbReference>
<proteinExistence type="predicted"/>
<dbReference type="CDD" id="cd06170">
    <property type="entry name" value="LuxR_C_like"/>
    <property type="match status" value="1"/>
</dbReference>
<dbReference type="Gene3D" id="3.40.50.2300">
    <property type="match status" value="1"/>
</dbReference>
<dbReference type="PANTHER" id="PTHR43214">
    <property type="entry name" value="TWO-COMPONENT RESPONSE REGULATOR"/>
    <property type="match status" value="1"/>
</dbReference>
<dbReference type="InterPro" id="IPR011006">
    <property type="entry name" value="CheY-like_superfamily"/>
</dbReference>